<organism evidence="12 13">
    <name type="scientific">Eragrostis curvula</name>
    <name type="common">weeping love grass</name>
    <dbReference type="NCBI Taxonomy" id="38414"/>
    <lineage>
        <taxon>Eukaryota</taxon>
        <taxon>Viridiplantae</taxon>
        <taxon>Streptophyta</taxon>
        <taxon>Embryophyta</taxon>
        <taxon>Tracheophyta</taxon>
        <taxon>Spermatophyta</taxon>
        <taxon>Magnoliopsida</taxon>
        <taxon>Liliopsida</taxon>
        <taxon>Poales</taxon>
        <taxon>Poaceae</taxon>
        <taxon>PACMAD clade</taxon>
        <taxon>Chloridoideae</taxon>
        <taxon>Eragrostideae</taxon>
        <taxon>Eragrostidinae</taxon>
        <taxon>Eragrostis</taxon>
    </lineage>
</organism>
<proteinExistence type="inferred from homology"/>
<feature type="compositionally biased region" description="Polar residues" evidence="7">
    <location>
        <begin position="1042"/>
        <end position="1056"/>
    </location>
</feature>
<dbReference type="GO" id="GO:0043531">
    <property type="term" value="F:ADP binding"/>
    <property type="evidence" value="ECO:0007669"/>
    <property type="project" value="InterPro"/>
</dbReference>
<dbReference type="FunFam" id="1.10.10.10:FF:000322">
    <property type="entry name" value="Probable disease resistance protein At1g63360"/>
    <property type="match status" value="1"/>
</dbReference>
<keyword evidence="6" id="KW-0175">Coiled coil</keyword>
<dbReference type="Pfam" id="PF18052">
    <property type="entry name" value="Rx_N"/>
    <property type="match status" value="1"/>
</dbReference>
<feature type="domain" description="NB-ARC" evidence="8">
    <location>
        <begin position="181"/>
        <end position="347"/>
    </location>
</feature>
<dbReference type="Gene3D" id="3.40.50.300">
    <property type="entry name" value="P-loop containing nucleotide triphosphate hydrolases"/>
    <property type="match status" value="1"/>
</dbReference>
<dbReference type="InterPro" id="IPR058922">
    <property type="entry name" value="WHD_DRP"/>
</dbReference>
<dbReference type="Gene3D" id="1.10.10.10">
    <property type="entry name" value="Winged helix-like DNA-binding domain superfamily/Winged helix DNA-binding domain"/>
    <property type="match status" value="1"/>
</dbReference>
<gene>
    <name evidence="12" type="ORF">EJB05_26120</name>
</gene>
<dbReference type="PANTHER" id="PTHR23155:SF1181">
    <property type="entry name" value="OS08G0170200 PROTEIN"/>
    <property type="match status" value="1"/>
</dbReference>
<dbReference type="Gramene" id="TVU23740">
    <property type="protein sequence ID" value="TVU23740"/>
    <property type="gene ID" value="EJB05_26120"/>
</dbReference>
<dbReference type="InterPro" id="IPR038005">
    <property type="entry name" value="RX-like_CC"/>
</dbReference>
<dbReference type="InterPro" id="IPR036388">
    <property type="entry name" value="WH-like_DNA-bd_sf"/>
</dbReference>
<evidence type="ECO:0000313" key="12">
    <source>
        <dbReference type="EMBL" id="TVU23740.1"/>
    </source>
</evidence>
<feature type="domain" description="Disease resistance R13L4/SHOC-2-like LRR" evidence="11">
    <location>
        <begin position="567"/>
        <end position="935"/>
    </location>
</feature>
<name>A0A5J9UKQ1_9POAL</name>
<keyword evidence="13" id="KW-1185">Reference proteome</keyword>
<dbReference type="PANTHER" id="PTHR23155">
    <property type="entry name" value="DISEASE RESISTANCE PROTEIN RP"/>
    <property type="match status" value="1"/>
</dbReference>
<keyword evidence="2" id="KW-0433">Leucine-rich repeat</keyword>
<dbReference type="SUPFAM" id="SSF52540">
    <property type="entry name" value="P-loop containing nucleoside triphosphate hydrolases"/>
    <property type="match status" value="1"/>
</dbReference>
<keyword evidence="3" id="KW-0677">Repeat</keyword>
<evidence type="ECO:0000256" key="5">
    <source>
        <dbReference type="ARBA" id="ARBA00022821"/>
    </source>
</evidence>
<dbReference type="GO" id="GO:0002758">
    <property type="term" value="P:innate immune response-activating signaling pathway"/>
    <property type="evidence" value="ECO:0007669"/>
    <property type="project" value="UniProtKB-ARBA"/>
</dbReference>
<dbReference type="InterPro" id="IPR044974">
    <property type="entry name" value="Disease_R_plants"/>
</dbReference>
<dbReference type="Pfam" id="PF23598">
    <property type="entry name" value="LRR_14"/>
    <property type="match status" value="1"/>
</dbReference>
<feature type="region of interest" description="Disordered" evidence="7">
    <location>
        <begin position="1030"/>
        <end position="1056"/>
    </location>
</feature>
<keyword evidence="4" id="KW-0547">Nucleotide-binding</keyword>
<dbReference type="GO" id="GO:0009626">
    <property type="term" value="P:plant-type hypersensitive response"/>
    <property type="evidence" value="ECO:0007669"/>
    <property type="project" value="UniProtKB-ARBA"/>
</dbReference>
<comment type="caution">
    <text evidence="12">The sequence shown here is derived from an EMBL/GenBank/DDBJ whole genome shotgun (WGS) entry which is preliminary data.</text>
</comment>
<feature type="domain" description="Disease resistance N-terminal" evidence="9">
    <location>
        <begin position="7"/>
        <end position="94"/>
    </location>
</feature>
<dbReference type="InterPro" id="IPR002182">
    <property type="entry name" value="NB-ARC"/>
</dbReference>
<evidence type="ECO:0000313" key="13">
    <source>
        <dbReference type="Proteomes" id="UP000324897"/>
    </source>
</evidence>
<dbReference type="Gene3D" id="1.20.5.4130">
    <property type="match status" value="1"/>
</dbReference>
<evidence type="ECO:0000256" key="4">
    <source>
        <dbReference type="ARBA" id="ARBA00022741"/>
    </source>
</evidence>
<evidence type="ECO:0008006" key="14">
    <source>
        <dbReference type="Google" id="ProtNLM"/>
    </source>
</evidence>
<evidence type="ECO:0000256" key="2">
    <source>
        <dbReference type="ARBA" id="ARBA00022614"/>
    </source>
</evidence>
<evidence type="ECO:0000259" key="10">
    <source>
        <dbReference type="Pfam" id="PF23559"/>
    </source>
</evidence>
<evidence type="ECO:0000256" key="1">
    <source>
        <dbReference type="ARBA" id="ARBA00008894"/>
    </source>
</evidence>
<dbReference type="InterPro" id="IPR055414">
    <property type="entry name" value="LRR_R13L4/SHOC2-like"/>
</dbReference>
<dbReference type="Gene3D" id="3.80.10.10">
    <property type="entry name" value="Ribonuclease Inhibitor"/>
    <property type="match status" value="1"/>
</dbReference>
<comment type="similarity">
    <text evidence="1">Belongs to the disease resistance NB-LRR family.</text>
</comment>
<dbReference type="InterPro" id="IPR027417">
    <property type="entry name" value="P-loop_NTPase"/>
</dbReference>
<feature type="domain" description="Disease resistance protein winged helix" evidence="10">
    <location>
        <begin position="430"/>
        <end position="502"/>
    </location>
</feature>
<dbReference type="Proteomes" id="UP000324897">
    <property type="component" value="Chromosome 2"/>
</dbReference>
<evidence type="ECO:0000259" key="11">
    <source>
        <dbReference type="Pfam" id="PF23598"/>
    </source>
</evidence>
<evidence type="ECO:0000256" key="7">
    <source>
        <dbReference type="SAM" id="MobiDB-lite"/>
    </source>
</evidence>
<dbReference type="CDD" id="cd14798">
    <property type="entry name" value="RX-CC_like"/>
    <property type="match status" value="1"/>
</dbReference>
<dbReference type="PRINTS" id="PR00364">
    <property type="entry name" value="DISEASERSIST"/>
</dbReference>
<dbReference type="GO" id="GO:0042742">
    <property type="term" value="P:defense response to bacterium"/>
    <property type="evidence" value="ECO:0007669"/>
    <property type="project" value="UniProtKB-ARBA"/>
</dbReference>
<dbReference type="InterPro" id="IPR032675">
    <property type="entry name" value="LRR_dom_sf"/>
</dbReference>
<protein>
    <recommendedName>
        <fullName evidence="14">AAA+ ATPase domain-containing protein</fullName>
    </recommendedName>
</protein>
<dbReference type="FunFam" id="3.40.50.300:FF:001091">
    <property type="entry name" value="Probable disease resistance protein At1g61300"/>
    <property type="match status" value="1"/>
</dbReference>
<reference evidence="12 13" key="1">
    <citation type="journal article" date="2019" name="Sci. Rep.">
        <title>A high-quality genome of Eragrostis curvula grass provides insights into Poaceae evolution and supports new strategies to enhance forage quality.</title>
        <authorList>
            <person name="Carballo J."/>
            <person name="Santos B.A.C.M."/>
            <person name="Zappacosta D."/>
            <person name="Garbus I."/>
            <person name="Selva J.P."/>
            <person name="Gallo C.A."/>
            <person name="Diaz A."/>
            <person name="Albertini E."/>
            <person name="Caccamo M."/>
            <person name="Echenique V."/>
        </authorList>
    </citation>
    <scope>NUCLEOTIDE SEQUENCE [LARGE SCALE GENOMIC DNA]</scope>
    <source>
        <strain evidence="13">cv. Victoria</strain>
        <tissue evidence="12">Leaf</tissue>
    </source>
</reference>
<dbReference type="EMBL" id="RWGY01000013">
    <property type="protein sequence ID" value="TVU23740.1"/>
    <property type="molecule type" value="Genomic_DNA"/>
</dbReference>
<dbReference type="Pfam" id="PF00931">
    <property type="entry name" value="NB-ARC"/>
    <property type="match status" value="1"/>
</dbReference>
<dbReference type="SUPFAM" id="SSF52058">
    <property type="entry name" value="L domain-like"/>
    <property type="match status" value="1"/>
</dbReference>
<dbReference type="OrthoDB" id="678528at2759"/>
<keyword evidence="5" id="KW-0611">Plant defense</keyword>
<dbReference type="AlphaFoldDB" id="A0A5J9UKQ1"/>
<accession>A0A5J9UKQ1</accession>
<dbReference type="InterPro" id="IPR041118">
    <property type="entry name" value="Rx_N"/>
</dbReference>
<evidence type="ECO:0000256" key="6">
    <source>
        <dbReference type="ARBA" id="ARBA00023054"/>
    </source>
</evidence>
<sequence>MELAAGAMASLAPKLGKLLKDEYVMQKGLKADIESLSRELVMMDAALVDASGVPPDEHSEVDKVWAGQVRELSYDMEDVVDDFVVRVAGRDCTSATNDANVFKKILSKATAVVRKAKDRHKISDKIKDIKKLSSELAELRAKYTVKGVGANLAATTGIDPRVLNLHKKESDLVGIKATKDKVIRMLREANGQADASESLKIVSIVGVGGLGKTTLAKIVHDTLKNQFRCCAFISVGRTPNLIKIFEKMLLELDEKYSNRVDMAGWDLERFWKELHKLLQNKRYIIVVDDVWDKESWEAIKYGLNDNNCGSRIIMTTRNFDVAMKAEEVYRLKPLSNENSKKLFYKRISHEGESIEELSSEVSNKIIDKCGGVPLAIIAIASLLVDRPCEDWLKVYDSIGFGNGDNTMKIMSYSYYDLPSYLKPCLLHLSIFPEDSELDAKSVIWMWIGEGFVYLEEEEGSLFEVGQRYFNELVNRSMIQQPRESYNRFTQWFRVHDIVFDLICKLSKYEHFVTVLGSRELQASSVSSRRGKKTGMPCVDNSKVRRLVIQNHHLQHIPEDTMDMPEVLRSLNIVNSEIQNMAPLHSFRVCRVLCIQDSKVLINLNHLGRLLHLKYLDISYTPIDELPNEIGHLKSLLALQLIKTGRDELPAAVCSLTQLLCLIAVGFKRLPVDGLGKLTSLDELQLRDVVGRIATKELVVELGKLARLRVVAIKFSEELVKSLQKPFVQSLFNLKELQELIVYCKSSQLGATIWESWEPPRKLRRLLIRGIRFSRLPGWINSSCLPHLYFLSLPVYTVEVHDLGNLARLPELSYLELGAYNWPPGYTVGIDGFKNLRFCRLNTTLKFHTGAMPRLEDLQFTVSAWLGSVEVNGVPFKQLSTKDVVIGDLDFSLDNLLSLEQVIIKIDCFNATPTEVQEVEAAVGRALEDHPNHPTIKVDRICEEHMCDVESVKTNLPIGVLLWKDKSDANFIRLLSPYRRLQEAIFFIYCAGANMCEVKKVEAALTHAADVHPNHPTIQLIRVNTEQMLSSSDHSDTELGDHNVSQDNPLSKLQLGN</sequence>
<evidence type="ECO:0000256" key="3">
    <source>
        <dbReference type="ARBA" id="ARBA00022737"/>
    </source>
</evidence>
<evidence type="ECO:0000259" key="8">
    <source>
        <dbReference type="Pfam" id="PF00931"/>
    </source>
</evidence>
<dbReference type="Pfam" id="PF23559">
    <property type="entry name" value="WHD_DRP"/>
    <property type="match status" value="1"/>
</dbReference>
<dbReference type="Gene3D" id="1.10.8.430">
    <property type="entry name" value="Helical domain of apoptotic protease-activating factors"/>
    <property type="match status" value="1"/>
</dbReference>
<evidence type="ECO:0000259" key="9">
    <source>
        <dbReference type="Pfam" id="PF18052"/>
    </source>
</evidence>
<dbReference type="InterPro" id="IPR042197">
    <property type="entry name" value="Apaf_helical"/>
</dbReference>